<name>R0BBB7_9FIRM</name>
<evidence type="ECO:0008006" key="4">
    <source>
        <dbReference type="Google" id="ProtNLM"/>
    </source>
</evidence>
<keyword evidence="3" id="KW-1185">Reference proteome</keyword>
<comment type="caution">
    <text evidence="2">The sequence shown here is derived from an EMBL/GenBank/DDBJ whole genome shotgun (WGS) entry which is preliminary data.</text>
</comment>
<accession>R0BBB7</accession>
<feature type="transmembrane region" description="Helical" evidence="1">
    <location>
        <begin position="6"/>
        <end position="28"/>
    </location>
</feature>
<reference evidence="2" key="1">
    <citation type="submission" date="2013-01" db="EMBL/GenBank/DDBJ databases">
        <title>The Genome Sequence of Clostridium clostridioforme 90A6.</title>
        <authorList>
            <consortium name="The Broad Institute Genome Sequencing Platform"/>
            <person name="Earl A."/>
            <person name="Ward D."/>
            <person name="Feldgarden M."/>
            <person name="Gevers D."/>
            <person name="Courvalin P."/>
            <person name="Lambert T."/>
            <person name="Walker B."/>
            <person name="Young S.K."/>
            <person name="Zeng Q."/>
            <person name="Gargeya S."/>
            <person name="Fitzgerald M."/>
            <person name="Haas B."/>
            <person name="Abouelleil A."/>
            <person name="Alvarado L."/>
            <person name="Arachchi H.M."/>
            <person name="Berlin A.M."/>
            <person name="Chapman S.B."/>
            <person name="Dewar J."/>
            <person name="Goldberg J."/>
            <person name="Griggs A."/>
            <person name="Gujja S."/>
            <person name="Hansen M."/>
            <person name="Howarth C."/>
            <person name="Imamovic A."/>
            <person name="Larimer J."/>
            <person name="McCowan C."/>
            <person name="Murphy C."/>
            <person name="Neiman D."/>
            <person name="Pearson M."/>
            <person name="Priest M."/>
            <person name="Roberts A."/>
            <person name="Saif S."/>
            <person name="Shea T."/>
            <person name="Sisk P."/>
            <person name="Sykes S."/>
            <person name="Wortman J."/>
            <person name="Nusbaum C."/>
            <person name="Birren B."/>
        </authorList>
    </citation>
    <scope>NUCLEOTIDE SEQUENCE [LARGE SCALE GENOMIC DNA]</scope>
    <source>
        <strain evidence="2">90A6</strain>
    </source>
</reference>
<gene>
    <name evidence="2" type="ORF">HMPREF1083_03378</name>
</gene>
<dbReference type="Proteomes" id="UP000013180">
    <property type="component" value="Unassembled WGS sequence"/>
</dbReference>
<dbReference type="HOGENOM" id="CLU_1203099_0_0_9"/>
<dbReference type="EMBL" id="AGYL01000032">
    <property type="protein sequence ID" value="ENZ61796.1"/>
    <property type="molecule type" value="Genomic_DNA"/>
</dbReference>
<dbReference type="AlphaFoldDB" id="R0BBB7"/>
<evidence type="ECO:0000256" key="1">
    <source>
        <dbReference type="SAM" id="Phobius"/>
    </source>
</evidence>
<organism evidence="2 3">
    <name type="scientific">[Clostridium] clostridioforme 90A6</name>
    <dbReference type="NCBI Taxonomy" id="999406"/>
    <lineage>
        <taxon>Bacteria</taxon>
        <taxon>Bacillati</taxon>
        <taxon>Bacillota</taxon>
        <taxon>Clostridia</taxon>
        <taxon>Lachnospirales</taxon>
        <taxon>Lachnospiraceae</taxon>
        <taxon>Enterocloster</taxon>
    </lineage>
</organism>
<keyword evidence="1" id="KW-1133">Transmembrane helix</keyword>
<keyword evidence="1" id="KW-0812">Transmembrane</keyword>
<sequence length="226" mass="26413">MNVLSILIKTIAVFDLIIIAIYFGGDIFSTVLGKFRKKPVQKDDFEFYDEDTAAVPLSIDSIRLLYSGDVTDFVKEQLLPGAAKTMDTLVESERTAVLLLLSALIGFLKEEGRMDEQNFPMVMELLNHAKGTKEDDEKDPVDMLLDEEARHIRRDYYNDYQRYQLMQVDKNRVILACRIIINDLLGKLYRYDYRFGYDLLLTEENSIERKLYNYGQAEWEDEEYEP</sequence>
<proteinExistence type="predicted"/>
<protein>
    <recommendedName>
        <fullName evidence="4">Conjugal transfer protein TraG</fullName>
    </recommendedName>
</protein>
<evidence type="ECO:0000313" key="2">
    <source>
        <dbReference type="EMBL" id="ENZ61796.1"/>
    </source>
</evidence>
<dbReference type="PATRIC" id="fig|999406.3.peg.3635"/>
<keyword evidence="1" id="KW-0472">Membrane</keyword>
<dbReference type="RefSeq" id="WP_002587415.1">
    <property type="nucleotide sequence ID" value="NZ_KB851039.1"/>
</dbReference>
<evidence type="ECO:0000313" key="3">
    <source>
        <dbReference type="Proteomes" id="UP000013180"/>
    </source>
</evidence>